<sequence>MDIEATTYEKKGMFPLPHADIISICISNESCFDNSGPDVCCCIHAFGSVSNMKLENKRKPIVIKAMTSLGACIQTYNILELLSPHFVDTNNGFCFDLKKIAAHSSSIAKELNLLNKLNIDNMMVENRDSYDVTKMLIYNVRDSDLHALVISIKTCDRLFALAGASRSTSWCAIAGSSGIMVYGYTASVAMSDGKTLDMSIVTASDEMSFEGGFTLALRAGCHRGVVVVDGNSLYGTIMSELSIYIDTCASSKTMLALVNKMLILKLEVLKRIDVDIDDVIESGSHIFMRDKESYMCVKKGAKTLLSDMDAGADQYQHMPHFVYVSTDGKKVASALGMRKPEKICKR</sequence>
<dbReference type="AlphaFoldDB" id="Q0TW15"/>
<dbReference type="EMBL" id="CH445369">
    <property type="protein sequence ID" value="EAT76316.2"/>
    <property type="molecule type" value="Genomic_DNA"/>
</dbReference>
<dbReference type="InParanoid" id="Q0TW15"/>
<dbReference type="InterPro" id="IPR043502">
    <property type="entry name" value="DNA/RNA_pol_sf"/>
</dbReference>
<dbReference type="InterPro" id="IPR023211">
    <property type="entry name" value="DNA_pol_palm_dom_sf"/>
</dbReference>
<dbReference type="HOGENOM" id="CLU_801954_0_0_1"/>
<dbReference type="GeneID" id="5983384"/>
<proteinExistence type="predicted"/>
<dbReference type="KEGG" id="pno:SNOG_16330"/>
<dbReference type="VEuPathDB" id="FungiDB:JI435_163300"/>
<dbReference type="Gene3D" id="3.90.1600.10">
    <property type="entry name" value="Palm domain of DNA polymerase"/>
    <property type="match status" value="1"/>
</dbReference>
<accession>Q0TW15</accession>
<dbReference type="VEuPathDB" id="FungiDB:JI435_309750"/>
<organism evidence="1 2">
    <name type="scientific">Phaeosphaeria nodorum (strain SN15 / ATCC MYA-4574 / FGSC 10173)</name>
    <name type="common">Glume blotch fungus</name>
    <name type="synonym">Parastagonospora nodorum</name>
    <dbReference type="NCBI Taxonomy" id="321614"/>
    <lineage>
        <taxon>Eukaryota</taxon>
        <taxon>Fungi</taxon>
        <taxon>Dikarya</taxon>
        <taxon>Ascomycota</taxon>
        <taxon>Pezizomycotina</taxon>
        <taxon>Dothideomycetes</taxon>
        <taxon>Pleosporomycetidae</taxon>
        <taxon>Pleosporales</taxon>
        <taxon>Pleosporineae</taxon>
        <taxon>Phaeosphaeriaceae</taxon>
        <taxon>Parastagonospora</taxon>
    </lineage>
</organism>
<evidence type="ECO:0000313" key="1">
    <source>
        <dbReference type="EMBL" id="EAT76316.2"/>
    </source>
</evidence>
<name>Q0TW15_PHANO</name>
<protein>
    <submittedName>
        <fullName evidence="1">Uncharacterized protein</fullName>
    </submittedName>
</protein>
<gene>
    <name evidence="1" type="ORF">SNOG_16330</name>
</gene>
<evidence type="ECO:0000313" key="2">
    <source>
        <dbReference type="Proteomes" id="UP000001055"/>
    </source>
</evidence>
<dbReference type="SUPFAM" id="SSF56672">
    <property type="entry name" value="DNA/RNA polymerases"/>
    <property type="match status" value="1"/>
</dbReference>
<dbReference type="eggNOG" id="ENOG502RM7X">
    <property type="taxonomic scope" value="Eukaryota"/>
</dbReference>
<dbReference type="RefSeq" id="XP_001806453.1">
    <property type="nucleotide sequence ID" value="XM_001806401.1"/>
</dbReference>
<reference evidence="2" key="1">
    <citation type="journal article" date="2007" name="Plant Cell">
        <title>Dothideomycete-plant interactions illuminated by genome sequencing and EST analysis of the wheat pathogen Stagonospora nodorum.</title>
        <authorList>
            <person name="Hane J.K."/>
            <person name="Lowe R.G."/>
            <person name="Solomon P.S."/>
            <person name="Tan K.C."/>
            <person name="Schoch C.L."/>
            <person name="Spatafora J.W."/>
            <person name="Crous P.W."/>
            <person name="Kodira C."/>
            <person name="Birren B.W."/>
            <person name="Galagan J.E."/>
            <person name="Torriani S.F."/>
            <person name="McDonald B.A."/>
            <person name="Oliver R.P."/>
        </authorList>
    </citation>
    <scope>NUCLEOTIDE SEQUENCE [LARGE SCALE GENOMIC DNA]</scope>
    <source>
        <strain evidence="2">SN15 / ATCC MYA-4574 / FGSC 10173</strain>
    </source>
</reference>
<dbReference type="Proteomes" id="UP000001055">
    <property type="component" value="Unassembled WGS sequence"/>
</dbReference>